<organism evidence="1 2">
    <name type="scientific">Paenimyroides baculatum</name>
    <dbReference type="NCBI Taxonomy" id="2608000"/>
    <lineage>
        <taxon>Bacteria</taxon>
        <taxon>Pseudomonadati</taxon>
        <taxon>Bacteroidota</taxon>
        <taxon>Flavobacteriia</taxon>
        <taxon>Flavobacteriales</taxon>
        <taxon>Flavobacteriaceae</taxon>
        <taxon>Paenimyroides</taxon>
    </lineage>
</organism>
<gene>
    <name evidence="1" type="ORF">F0460_09340</name>
</gene>
<dbReference type="SUPFAM" id="SSF56563">
    <property type="entry name" value="Major capsid protein gp5"/>
    <property type="match status" value="1"/>
</dbReference>
<reference evidence="1 2" key="1">
    <citation type="submission" date="2019-09" db="EMBL/GenBank/DDBJ databases">
        <title>Genome sequence and assembly of Flavobacterium sp.</title>
        <authorList>
            <person name="Chhetri G."/>
        </authorList>
    </citation>
    <scope>NUCLEOTIDE SEQUENCE [LARGE SCALE GENOMIC DNA]</scope>
    <source>
        <strain evidence="1 2">SNL9</strain>
    </source>
</reference>
<dbReference type="Proteomes" id="UP000325141">
    <property type="component" value="Unassembled WGS sequence"/>
</dbReference>
<evidence type="ECO:0000313" key="2">
    <source>
        <dbReference type="Proteomes" id="UP000325141"/>
    </source>
</evidence>
<comment type="caution">
    <text evidence="1">The sequence shown here is derived from an EMBL/GenBank/DDBJ whole genome shotgun (WGS) entry which is preliminary data.</text>
</comment>
<dbReference type="EMBL" id="VWSG01000006">
    <property type="protein sequence ID" value="KAA5534301.1"/>
    <property type="molecule type" value="Genomic_DNA"/>
</dbReference>
<name>A0A5M6CGK4_9FLAO</name>
<keyword evidence="2" id="KW-1185">Reference proteome</keyword>
<protein>
    <submittedName>
        <fullName evidence="1">Uncharacterized protein</fullName>
    </submittedName>
</protein>
<dbReference type="AlphaFoldDB" id="A0A5M6CGK4"/>
<sequence length="289" mass="32361">MAVNKDTEYKGEYAEEILIDIFMQGDTLSKGLVKSLENVGTDSYYIRKSSAEDGLMDYICDFEPTNDITLDEVRVDLKKLTFQLEACKEDLRRNSAGKMNGKQSFEAPQDEVDAIMLDLNNKLGFKFEKLLWTGNKTVTGEFDGFLTGLTPTDEVDLSTPTDVVSALELAIDSTKEEILQAPDFKLVVSSDVLRKYNRALDQRGYMQEDSYFDGYKIETANGLPKGTILTYNHGNLNVVSDLTSNITNITVADFTDKLVHKIGLRSDFKVTTAIVDKTDVVYIKAQMSE</sequence>
<evidence type="ECO:0000313" key="1">
    <source>
        <dbReference type="EMBL" id="KAA5534301.1"/>
    </source>
</evidence>
<dbReference type="RefSeq" id="WP_150012530.1">
    <property type="nucleotide sequence ID" value="NZ_VWSG01000006.1"/>
</dbReference>
<proteinExistence type="predicted"/>
<accession>A0A5M6CGK4</accession>